<proteinExistence type="predicted"/>
<evidence type="ECO:0008006" key="3">
    <source>
        <dbReference type="Google" id="ProtNLM"/>
    </source>
</evidence>
<gene>
    <name evidence="1" type="ORF">EHS13_04785</name>
</gene>
<dbReference type="RefSeq" id="WP_155699268.1">
    <property type="nucleotide sequence ID" value="NZ_CP034235.1"/>
</dbReference>
<accession>A0A6B8REC2</accession>
<dbReference type="EMBL" id="CP034235">
    <property type="protein sequence ID" value="QGQ94267.1"/>
    <property type="molecule type" value="Genomic_DNA"/>
</dbReference>
<dbReference type="AlphaFoldDB" id="A0A6B8REC2"/>
<name>A0A6B8REC2_9BACL</name>
<dbReference type="Proteomes" id="UP000426246">
    <property type="component" value="Chromosome"/>
</dbReference>
<dbReference type="InterPro" id="IPR011013">
    <property type="entry name" value="Gal_mutarotase_sf_dom"/>
</dbReference>
<evidence type="ECO:0000313" key="2">
    <source>
        <dbReference type="Proteomes" id="UP000426246"/>
    </source>
</evidence>
<dbReference type="SUPFAM" id="SSF74650">
    <property type="entry name" value="Galactose mutarotase-like"/>
    <property type="match status" value="1"/>
</dbReference>
<evidence type="ECO:0000313" key="1">
    <source>
        <dbReference type="EMBL" id="QGQ94267.1"/>
    </source>
</evidence>
<dbReference type="GO" id="GO:0003824">
    <property type="term" value="F:catalytic activity"/>
    <property type="evidence" value="ECO:0007669"/>
    <property type="project" value="InterPro"/>
</dbReference>
<dbReference type="GO" id="GO:0030246">
    <property type="term" value="F:carbohydrate binding"/>
    <property type="evidence" value="ECO:0007669"/>
    <property type="project" value="InterPro"/>
</dbReference>
<protein>
    <recommendedName>
        <fullName evidence="3">DUF5107 domain-containing protein</fullName>
    </recommendedName>
</protein>
<dbReference type="OrthoDB" id="113447at2"/>
<dbReference type="GO" id="GO:0005975">
    <property type="term" value="P:carbohydrate metabolic process"/>
    <property type="evidence" value="ECO:0007669"/>
    <property type="project" value="InterPro"/>
</dbReference>
<organism evidence="1 2">
    <name type="scientific">Paenibacillus psychroresistens</name>
    <dbReference type="NCBI Taxonomy" id="1778678"/>
    <lineage>
        <taxon>Bacteria</taxon>
        <taxon>Bacillati</taxon>
        <taxon>Bacillota</taxon>
        <taxon>Bacilli</taxon>
        <taxon>Bacillales</taxon>
        <taxon>Paenibacillaceae</taxon>
        <taxon>Paenibacillus</taxon>
    </lineage>
</organism>
<keyword evidence="2" id="KW-1185">Reference proteome</keyword>
<dbReference type="KEGG" id="ppsc:EHS13_04785"/>
<sequence>MKPIISVTSYKNIKAVTIENEQLIAQFLPDYGGKMASLIQKKTAREFLVQAPNELYRVLEYDGDYVDAECSGFDDMFPTIDKVYYPEYPWKGVEIPDHGEVCGLRWDYEIRADCLYMAVNGVRFPYKLEKWIKFAPSGKLNISYKATNLSNYAFDFLWAAHPMINAEAGGDILVPYQGQQEVITMFSTDGKLGQYGDQIAWPNFVCKDKSKLNLATLEGNSERKLAYKYYFKDKIPEGWCAYRYKSDGTTLKLSFPEAEVPYLGVWINEGDFKGFNNLALEMCTGSLDRPDVAKRFGQNSVLPANGEYAWYLDFEVTE</sequence>
<reference evidence="2" key="1">
    <citation type="submission" date="2018-11" db="EMBL/GenBank/DDBJ databases">
        <title>Complete genome sequence of Paenibacillus sp. ML311-T8.</title>
        <authorList>
            <person name="Nam Y.-D."/>
            <person name="Kang J."/>
            <person name="Chung W.-H."/>
            <person name="Park Y.S."/>
        </authorList>
    </citation>
    <scope>NUCLEOTIDE SEQUENCE [LARGE SCALE GENOMIC DNA]</scope>
    <source>
        <strain evidence="2">ML311-T8</strain>
    </source>
</reference>
<dbReference type="InterPro" id="IPR014718">
    <property type="entry name" value="GH-type_carb-bd"/>
</dbReference>
<dbReference type="Gene3D" id="2.70.98.10">
    <property type="match status" value="1"/>
</dbReference>